<accession>A0ABT0RAN6</accession>
<dbReference type="EMBL" id="JAMGSI010000002">
    <property type="protein sequence ID" value="MCL6658009.1"/>
    <property type="molecule type" value="Genomic_DNA"/>
</dbReference>
<dbReference type="GeneID" id="84024572"/>
<organism evidence="1 2">
    <name type="scientific">Akkermansia massiliensis</name>
    <dbReference type="NCBI Taxonomy" id="2927224"/>
    <lineage>
        <taxon>Bacteria</taxon>
        <taxon>Pseudomonadati</taxon>
        <taxon>Verrucomicrobiota</taxon>
        <taxon>Verrucomicrobiia</taxon>
        <taxon>Verrucomicrobiales</taxon>
        <taxon>Akkermansiaceae</taxon>
        <taxon>Akkermansia</taxon>
    </lineage>
</organism>
<reference evidence="1 2" key="1">
    <citation type="submission" date="2022-03" db="EMBL/GenBank/DDBJ databases">
        <title>Taxonomic description of new species and reclassification of some bacterial strains.</title>
        <authorList>
            <person name="Ndongo S."/>
        </authorList>
    </citation>
    <scope>NUCLEOTIDE SEQUENCE [LARGE SCALE GENOMIC DNA]</scope>
    <source>
        <strain evidence="1 2">Marseille-P6666</strain>
    </source>
</reference>
<protein>
    <submittedName>
        <fullName evidence="1">Uncharacterized protein</fullName>
    </submittedName>
</protein>
<proteinExistence type="predicted"/>
<dbReference type="RefSeq" id="WP_146020130.1">
    <property type="nucleotide sequence ID" value="NZ_CP072021.1"/>
</dbReference>
<dbReference type="Proteomes" id="UP001202031">
    <property type="component" value="Unassembled WGS sequence"/>
</dbReference>
<keyword evidence="2" id="KW-1185">Reference proteome</keyword>
<evidence type="ECO:0000313" key="2">
    <source>
        <dbReference type="Proteomes" id="UP001202031"/>
    </source>
</evidence>
<comment type="caution">
    <text evidence="1">The sequence shown here is derived from an EMBL/GenBank/DDBJ whole genome shotgun (WGS) entry which is preliminary data.</text>
</comment>
<gene>
    <name evidence="1" type="ORF">M8N44_11885</name>
</gene>
<evidence type="ECO:0000313" key="1">
    <source>
        <dbReference type="EMBL" id="MCL6658009.1"/>
    </source>
</evidence>
<sequence length="156" mass="17414">MIRSPSGFPCSSGLKLRFPSNRAFPVPAPEKLQEKTEGFLSCAERAVPRIFLFLGMEVSPEFEKLLQDGLRDVFSIRPACLFFYSFPMAGACPGKNPVSRILIAGKCSSQPLPEPCIAAYWEAGRAQIRKRERKNSRGSLNSKGKFVQGETRFFHP</sequence>
<name>A0ABT0RAN6_9BACT</name>